<keyword evidence="4" id="KW-1003">Cell membrane</keyword>
<dbReference type="SUPFAM" id="SSF161098">
    <property type="entry name" value="MetI-like"/>
    <property type="match status" value="1"/>
</dbReference>
<keyword evidence="6 8" id="KW-1133">Transmembrane helix</keyword>
<keyword evidence="11" id="KW-1185">Reference proteome</keyword>
<dbReference type="InterPro" id="IPR043429">
    <property type="entry name" value="ArtM/GltK/GlnP/TcyL/YhdX-like"/>
</dbReference>
<dbReference type="PANTHER" id="PTHR30614">
    <property type="entry name" value="MEMBRANE COMPONENT OF AMINO ACID ABC TRANSPORTER"/>
    <property type="match status" value="1"/>
</dbReference>
<dbReference type="GO" id="GO:0006865">
    <property type="term" value="P:amino acid transport"/>
    <property type="evidence" value="ECO:0007669"/>
    <property type="project" value="TreeGrafter"/>
</dbReference>
<dbReference type="CDD" id="cd06261">
    <property type="entry name" value="TM_PBP2"/>
    <property type="match status" value="1"/>
</dbReference>
<keyword evidence="3 8" id="KW-0813">Transport</keyword>
<dbReference type="Gene3D" id="1.10.3720.10">
    <property type="entry name" value="MetI-like"/>
    <property type="match status" value="1"/>
</dbReference>
<evidence type="ECO:0000256" key="4">
    <source>
        <dbReference type="ARBA" id="ARBA00022475"/>
    </source>
</evidence>
<evidence type="ECO:0000256" key="3">
    <source>
        <dbReference type="ARBA" id="ARBA00022448"/>
    </source>
</evidence>
<accession>A0A4R3MC70</accession>
<comment type="subcellular location">
    <subcellularLocation>
        <location evidence="1">Cell inner membrane</location>
        <topology evidence="1">Multi-pass membrane protein</topology>
    </subcellularLocation>
    <subcellularLocation>
        <location evidence="8">Cell membrane</location>
        <topology evidence="8">Multi-pass membrane protein</topology>
    </subcellularLocation>
</comment>
<dbReference type="InterPro" id="IPR035906">
    <property type="entry name" value="MetI-like_sf"/>
</dbReference>
<organism evidence="10 11">
    <name type="scientific">Paralcaligenes ureilyticus</name>
    <dbReference type="NCBI Taxonomy" id="627131"/>
    <lineage>
        <taxon>Bacteria</taxon>
        <taxon>Pseudomonadati</taxon>
        <taxon>Pseudomonadota</taxon>
        <taxon>Betaproteobacteria</taxon>
        <taxon>Burkholderiales</taxon>
        <taxon>Alcaligenaceae</taxon>
        <taxon>Paralcaligenes</taxon>
    </lineage>
</organism>
<comment type="caution">
    <text evidence="10">The sequence shown here is derived from an EMBL/GenBank/DDBJ whole genome shotgun (WGS) entry which is preliminary data.</text>
</comment>
<dbReference type="Proteomes" id="UP000295525">
    <property type="component" value="Unassembled WGS sequence"/>
</dbReference>
<dbReference type="EMBL" id="SMAJ01000001">
    <property type="protein sequence ID" value="TCT11150.1"/>
    <property type="molecule type" value="Genomic_DNA"/>
</dbReference>
<name>A0A4R3MC70_9BURK</name>
<sequence length="243" mass="26871">MGLGLPGNPVRHMNFSFSLLENPEAVHMLISGVLLTLRLFAGALVGGFAIALLLSCLYLIPFRVSRGLIALYVEYHRNVPTVVQIMVWYFGMPEVLPEPIRLWINQGNTEFSFALIALSLNVSAYYYEDIRSGIKAIAATQVEAARSIGLGAMQALAYVVLPQAVRISIPPIINRSLILFKDTSLAMVIGVTELTYQVKKIENTTFQTFQIFLISTLIYLVISLLIAVLGAQMSRKYPANFKG</sequence>
<feature type="transmembrane region" description="Helical" evidence="8">
    <location>
        <begin position="209"/>
        <end position="231"/>
    </location>
</feature>
<reference evidence="10 11" key="1">
    <citation type="submission" date="2019-03" db="EMBL/GenBank/DDBJ databases">
        <title>Genomic Encyclopedia of Type Strains, Phase IV (KMG-IV): sequencing the most valuable type-strain genomes for metagenomic binning, comparative biology and taxonomic classification.</title>
        <authorList>
            <person name="Goeker M."/>
        </authorList>
    </citation>
    <scope>NUCLEOTIDE SEQUENCE [LARGE SCALE GENOMIC DNA]</scope>
    <source>
        <strain evidence="10 11">DSM 24591</strain>
    </source>
</reference>
<dbReference type="PROSITE" id="PS50928">
    <property type="entry name" value="ABC_TM1"/>
    <property type="match status" value="1"/>
</dbReference>
<evidence type="ECO:0000256" key="6">
    <source>
        <dbReference type="ARBA" id="ARBA00022989"/>
    </source>
</evidence>
<proteinExistence type="inferred from homology"/>
<dbReference type="PANTHER" id="PTHR30614:SF47">
    <property type="entry name" value="ABC TRANSPORTER PERMEASE"/>
    <property type="match status" value="1"/>
</dbReference>
<dbReference type="NCBIfam" id="TIGR01726">
    <property type="entry name" value="HEQRo_perm_3TM"/>
    <property type="match status" value="1"/>
</dbReference>
<protein>
    <submittedName>
        <fullName evidence="10">Amino acid ABC transporter membrane protein 1 (PAAT family)</fullName>
    </submittedName>
</protein>
<evidence type="ECO:0000256" key="7">
    <source>
        <dbReference type="ARBA" id="ARBA00023136"/>
    </source>
</evidence>
<evidence type="ECO:0000256" key="5">
    <source>
        <dbReference type="ARBA" id="ARBA00022692"/>
    </source>
</evidence>
<dbReference type="GO" id="GO:0022857">
    <property type="term" value="F:transmembrane transporter activity"/>
    <property type="evidence" value="ECO:0007669"/>
    <property type="project" value="InterPro"/>
</dbReference>
<keyword evidence="5 8" id="KW-0812">Transmembrane</keyword>
<dbReference type="AlphaFoldDB" id="A0A4R3MC70"/>
<evidence type="ECO:0000313" key="10">
    <source>
        <dbReference type="EMBL" id="TCT11150.1"/>
    </source>
</evidence>
<evidence type="ECO:0000256" key="1">
    <source>
        <dbReference type="ARBA" id="ARBA00004429"/>
    </source>
</evidence>
<feature type="domain" description="ABC transmembrane type-1" evidence="9">
    <location>
        <begin position="29"/>
        <end position="230"/>
    </location>
</feature>
<keyword evidence="7 8" id="KW-0472">Membrane</keyword>
<evidence type="ECO:0000259" key="9">
    <source>
        <dbReference type="PROSITE" id="PS50928"/>
    </source>
</evidence>
<feature type="transmembrane region" description="Helical" evidence="8">
    <location>
        <begin position="39"/>
        <end position="60"/>
    </location>
</feature>
<evidence type="ECO:0000256" key="8">
    <source>
        <dbReference type="RuleBase" id="RU363032"/>
    </source>
</evidence>
<dbReference type="InterPro" id="IPR000515">
    <property type="entry name" value="MetI-like"/>
</dbReference>
<gene>
    <name evidence="10" type="ORF">EDC26_101378</name>
</gene>
<evidence type="ECO:0000313" key="11">
    <source>
        <dbReference type="Proteomes" id="UP000295525"/>
    </source>
</evidence>
<evidence type="ECO:0000256" key="2">
    <source>
        <dbReference type="ARBA" id="ARBA00010072"/>
    </source>
</evidence>
<dbReference type="InterPro" id="IPR010065">
    <property type="entry name" value="AA_ABC_transptr_permease_3TM"/>
</dbReference>
<comment type="similarity">
    <text evidence="2">Belongs to the binding-protein-dependent transport system permease family. HisMQ subfamily.</text>
</comment>
<dbReference type="GO" id="GO:0043190">
    <property type="term" value="C:ATP-binding cassette (ABC) transporter complex"/>
    <property type="evidence" value="ECO:0007669"/>
    <property type="project" value="InterPro"/>
</dbReference>
<dbReference type="Pfam" id="PF00528">
    <property type="entry name" value="BPD_transp_1"/>
    <property type="match status" value="1"/>
</dbReference>